<sequence>MVQDIKAVNAFIAAGKVNSNVLSSNATDADCISADTDYIEGSTVPNQPAGAFWAVLNRLLIIFQVIVLILSEIGWPAAFFNKYFPVLGDEFGLGALGVIQCLLGAAVLSHHVDEFTLVSAFFLFSIGCLNIFLGLIFRESAKARRAGREPEHDDGLPRHMPPRALVMSSYTGGTAAWDKGREAPSGADAARATSQRSGMGFGRQGEKAALARGFTITRPVEALPTYVPKPVAEVRPTSAAEARPSSARTSVSDTAV</sequence>
<dbReference type="OMA" id="GMGFGRQ"/>
<evidence type="ECO:0000313" key="4">
    <source>
        <dbReference type="EMBL" id="OBZ74612.1"/>
    </source>
</evidence>
<keyword evidence="5" id="KW-1185">Reference proteome</keyword>
<feature type="region of interest" description="Disordered" evidence="1">
    <location>
        <begin position="227"/>
        <end position="256"/>
    </location>
</feature>
<evidence type="ECO:0000313" key="5">
    <source>
        <dbReference type="Proteomes" id="UP000092993"/>
    </source>
</evidence>
<dbReference type="Proteomes" id="UP000092993">
    <property type="component" value="Unassembled WGS sequence"/>
</dbReference>
<feature type="transmembrane region" description="Helical" evidence="2">
    <location>
        <begin position="115"/>
        <end position="137"/>
    </location>
</feature>
<dbReference type="AlphaFoldDB" id="A0A1C7MCR2"/>
<feature type="compositionally biased region" description="Polar residues" evidence="1">
    <location>
        <begin position="246"/>
        <end position="256"/>
    </location>
</feature>
<accession>A0A1C7MCR2</accession>
<feature type="transmembrane region" description="Helical" evidence="2">
    <location>
        <begin position="91"/>
        <end position="109"/>
    </location>
</feature>
<evidence type="ECO:0000256" key="1">
    <source>
        <dbReference type="SAM" id="MobiDB-lite"/>
    </source>
</evidence>
<dbReference type="EMBL" id="LUGG01000005">
    <property type="protein sequence ID" value="OBZ74612.1"/>
    <property type="molecule type" value="Genomic_DNA"/>
</dbReference>
<organism evidence="4 5">
    <name type="scientific">Grifola frondosa</name>
    <name type="common">Maitake</name>
    <name type="synonym">Polyporus frondosus</name>
    <dbReference type="NCBI Taxonomy" id="5627"/>
    <lineage>
        <taxon>Eukaryota</taxon>
        <taxon>Fungi</taxon>
        <taxon>Dikarya</taxon>
        <taxon>Basidiomycota</taxon>
        <taxon>Agaricomycotina</taxon>
        <taxon>Agaricomycetes</taxon>
        <taxon>Polyporales</taxon>
        <taxon>Grifolaceae</taxon>
        <taxon>Grifola</taxon>
    </lineage>
</organism>
<feature type="region of interest" description="Disordered" evidence="1">
    <location>
        <begin position="177"/>
        <end position="202"/>
    </location>
</feature>
<feature type="transmembrane region" description="Helical" evidence="2">
    <location>
        <begin position="51"/>
        <end position="70"/>
    </location>
</feature>
<dbReference type="Pfam" id="PF24535">
    <property type="entry name" value="DUF7598"/>
    <property type="match status" value="1"/>
</dbReference>
<proteinExistence type="predicted"/>
<dbReference type="InterPro" id="IPR056019">
    <property type="entry name" value="DUF7598"/>
</dbReference>
<gene>
    <name evidence="4" type="ORF">A0H81_05460</name>
</gene>
<comment type="caution">
    <text evidence="4">The sequence shown here is derived from an EMBL/GenBank/DDBJ whole genome shotgun (WGS) entry which is preliminary data.</text>
</comment>
<evidence type="ECO:0000259" key="3">
    <source>
        <dbReference type="Pfam" id="PF24535"/>
    </source>
</evidence>
<name>A0A1C7MCR2_GRIFR</name>
<dbReference type="OrthoDB" id="5327148at2759"/>
<feature type="domain" description="DUF7598" evidence="3">
    <location>
        <begin position="52"/>
        <end position="135"/>
    </location>
</feature>
<keyword evidence="2" id="KW-0812">Transmembrane</keyword>
<keyword evidence="2" id="KW-0472">Membrane</keyword>
<reference evidence="4 5" key="1">
    <citation type="submission" date="2016-03" db="EMBL/GenBank/DDBJ databases">
        <title>Whole genome sequencing of Grifola frondosa 9006-11.</title>
        <authorList>
            <person name="Min B."/>
            <person name="Park H."/>
            <person name="Kim J.-G."/>
            <person name="Cho H."/>
            <person name="Oh Y.-L."/>
            <person name="Kong W.-S."/>
            <person name="Choi I.-G."/>
        </authorList>
    </citation>
    <scope>NUCLEOTIDE SEQUENCE [LARGE SCALE GENOMIC DNA]</scope>
    <source>
        <strain evidence="4 5">9006-11</strain>
    </source>
</reference>
<evidence type="ECO:0000256" key="2">
    <source>
        <dbReference type="SAM" id="Phobius"/>
    </source>
</evidence>
<keyword evidence="2" id="KW-1133">Transmembrane helix</keyword>
<protein>
    <recommendedName>
        <fullName evidence="3">DUF7598 domain-containing protein</fullName>
    </recommendedName>
</protein>